<accession>A0AAN7AHU9</accession>
<reference evidence="8" key="1">
    <citation type="journal article" date="2023" name="Mol. Phylogenet. Evol.">
        <title>Genome-scale phylogeny and comparative genomics of the fungal order Sordariales.</title>
        <authorList>
            <person name="Hensen N."/>
            <person name="Bonometti L."/>
            <person name="Westerberg I."/>
            <person name="Brannstrom I.O."/>
            <person name="Guillou S."/>
            <person name="Cros-Aarteil S."/>
            <person name="Calhoun S."/>
            <person name="Haridas S."/>
            <person name="Kuo A."/>
            <person name="Mondo S."/>
            <person name="Pangilinan J."/>
            <person name="Riley R."/>
            <person name="LaButti K."/>
            <person name="Andreopoulos B."/>
            <person name="Lipzen A."/>
            <person name="Chen C."/>
            <person name="Yan M."/>
            <person name="Daum C."/>
            <person name="Ng V."/>
            <person name="Clum A."/>
            <person name="Steindorff A."/>
            <person name="Ohm R.A."/>
            <person name="Martin F."/>
            <person name="Silar P."/>
            <person name="Natvig D.O."/>
            <person name="Lalanne C."/>
            <person name="Gautier V."/>
            <person name="Ament-Velasquez S.L."/>
            <person name="Kruys A."/>
            <person name="Hutchinson M.I."/>
            <person name="Powell A.J."/>
            <person name="Barry K."/>
            <person name="Miller A.N."/>
            <person name="Grigoriev I.V."/>
            <person name="Debuchy R."/>
            <person name="Gladieux P."/>
            <person name="Hiltunen Thoren M."/>
            <person name="Johannesson H."/>
        </authorList>
    </citation>
    <scope>NUCLEOTIDE SEQUENCE</scope>
    <source>
        <strain evidence="8">PSN309</strain>
    </source>
</reference>
<sequence length="512" mass="57815">MDHLDFFSSSTPQRPSWGVTIGALVLIYWAGNIIYNLYFHPLAGVPGPRLCAATRLAFLKSLITGNRHHDVKALHKIYGDIIRTAPDEVTFVREDAWHEVLGPTAAHKAFPRDKTFFQTPKGQPTNLVLECNVEEAARMRQVALPAYSERALMRQEPRIQAYARLMADRLMERASASEKGTVINVVDWANWFAFDLVGELAFGESFGCLEETRAHPWVELLFNSLKFLTLATTTRFYWGLEGLLMSLVPRSLKKMQADHYNTAVERVRRRVSDSVDRDDFIAPMIDQTNNPNFERMTMEEIESTMSLLLIVGSETTGTTLCGTLNNLTQHPEQLRRLEKEVRGAFEREEDMTLLALQNLPFLNAVISEGLRVCHPLTAGILRRAPKGGATVCGIYLPEDTHICLSVISIGLSEKNFHRAEEFLPERFLPDGLRPAEFDNDQRSTQRPFGAGLRSCIGKSFAMAEMRVFLARLVWKFDLSAAPGKPVVWGDLKGYSVVEKVPINIVVKPRYFE</sequence>
<dbReference type="InterPro" id="IPR017972">
    <property type="entry name" value="Cyt_P450_CS"/>
</dbReference>
<keyword evidence="6" id="KW-0560">Oxidoreductase</keyword>
<dbReference type="GO" id="GO:0004497">
    <property type="term" value="F:monooxygenase activity"/>
    <property type="evidence" value="ECO:0007669"/>
    <property type="project" value="UniProtKB-KW"/>
</dbReference>
<comment type="similarity">
    <text evidence="6">Belongs to the cytochrome P450 family.</text>
</comment>
<dbReference type="PANTHER" id="PTHR24305">
    <property type="entry name" value="CYTOCHROME P450"/>
    <property type="match status" value="1"/>
</dbReference>
<dbReference type="CDD" id="cd11058">
    <property type="entry name" value="CYP60B-like"/>
    <property type="match status" value="1"/>
</dbReference>
<keyword evidence="6" id="KW-0503">Monooxygenase</keyword>
<dbReference type="FunFam" id="1.10.630.10:FF:000159">
    <property type="entry name" value="Isotrichodermin C-15 hydroxylase"/>
    <property type="match status" value="1"/>
</dbReference>
<organism evidence="8 9">
    <name type="scientific">Podospora australis</name>
    <dbReference type="NCBI Taxonomy" id="1536484"/>
    <lineage>
        <taxon>Eukaryota</taxon>
        <taxon>Fungi</taxon>
        <taxon>Dikarya</taxon>
        <taxon>Ascomycota</taxon>
        <taxon>Pezizomycotina</taxon>
        <taxon>Sordariomycetes</taxon>
        <taxon>Sordariomycetidae</taxon>
        <taxon>Sordariales</taxon>
        <taxon>Podosporaceae</taxon>
        <taxon>Podospora</taxon>
    </lineage>
</organism>
<keyword evidence="7" id="KW-0472">Membrane</keyword>
<comment type="caution">
    <text evidence="8">The sequence shown here is derived from an EMBL/GenBank/DDBJ whole genome shotgun (WGS) entry which is preliminary data.</text>
</comment>
<comment type="cofactor">
    <cofactor evidence="1 5">
        <name>heme</name>
        <dbReference type="ChEBI" id="CHEBI:30413"/>
    </cofactor>
</comment>
<keyword evidence="9" id="KW-1185">Reference proteome</keyword>
<dbReference type="PRINTS" id="PR00463">
    <property type="entry name" value="EP450I"/>
</dbReference>
<proteinExistence type="inferred from homology"/>
<dbReference type="PANTHER" id="PTHR24305:SF199">
    <property type="entry name" value="P450, PUTATIVE (EUROFUNG)-RELATED"/>
    <property type="match status" value="1"/>
</dbReference>
<dbReference type="EMBL" id="MU864428">
    <property type="protein sequence ID" value="KAK4186250.1"/>
    <property type="molecule type" value="Genomic_DNA"/>
</dbReference>
<dbReference type="GO" id="GO:0020037">
    <property type="term" value="F:heme binding"/>
    <property type="evidence" value="ECO:0007669"/>
    <property type="project" value="InterPro"/>
</dbReference>
<dbReference type="InterPro" id="IPR036396">
    <property type="entry name" value="Cyt_P450_sf"/>
</dbReference>
<keyword evidence="4 5" id="KW-0408">Iron</keyword>
<evidence type="ECO:0000256" key="5">
    <source>
        <dbReference type="PIRSR" id="PIRSR602401-1"/>
    </source>
</evidence>
<evidence type="ECO:0000256" key="3">
    <source>
        <dbReference type="ARBA" id="ARBA00022723"/>
    </source>
</evidence>
<gene>
    <name evidence="8" type="ORF">QBC35DRAFT_501770</name>
</gene>
<dbReference type="Pfam" id="PF00067">
    <property type="entry name" value="p450"/>
    <property type="match status" value="1"/>
</dbReference>
<dbReference type="Gene3D" id="1.10.630.10">
    <property type="entry name" value="Cytochrome P450"/>
    <property type="match status" value="1"/>
</dbReference>
<evidence type="ECO:0000256" key="7">
    <source>
        <dbReference type="SAM" id="Phobius"/>
    </source>
</evidence>
<dbReference type="AlphaFoldDB" id="A0AAN7AHU9"/>
<keyword evidence="7" id="KW-1133">Transmembrane helix</keyword>
<evidence type="ECO:0000256" key="2">
    <source>
        <dbReference type="ARBA" id="ARBA00022617"/>
    </source>
</evidence>
<keyword evidence="3 5" id="KW-0479">Metal-binding</keyword>
<name>A0AAN7AHU9_9PEZI</name>
<dbReference type="GO" id="GO:0005506">
    <property type="term" value="F:iron ion binding"/>
    <property type="evidence" value="ECO:0007669"/>
    <property type="project" value="InterPro"/>
</dbReference>
<evidence type="ECO:0000256" key="6">
    <source>
        <dbReference type="RuleBase" id="RU000461"/>
    </source>
</evidence>
<dbReference type="InterPro" id="IPR001128">
    <property type="entry name" value="Cyt_P450"/>
</dbReference>
<dbReference type="Proteomes" id="UP001302126">
    <property type="component" value="Unassembled WGS sequence"/>
</dbReference>
<dbReference type="PROSITE" id="PS00086">
    <property type="entry name" value="CYTOCHROME_P450"/>
    <property type="match status" value="1"/>
</dbReference>
<evidence type="ECO:0000256" key="1">
    <source>
        <dbReference type="ARBA" id="ARBA00001971"/>
    </source>
</evidence>
<dbReference type="InterPro" id="IPR050121">
    <property type="entry name" value="Cytochrome_P450_monoxygenase"/>
</dbReference>
<dbReference type="PRINTS" id="PR00385">
    <property type="entry name" value="P450"/>
</dbReference>
<protein>
    <submittedName>
        <fullName evidence="8">Cytochrome P450</fullName>
    </submittedName>
</protein>
<feature type="binding site" description="axial binding residue" evidence="5">
    <location>
        <position position="455"/>
    </location>
    <ligand>
        <name>heme</name>
        <dbReference type="ChEBI" id="CHEBI:30413"/>
    </ligand>
    <ligandPart>
        <name>Fe</name>
        <dbReference type="ChEBI" id="CHEBI:18248"/>
    </ligandPart>
</feature>
<evidence type="ECO:0000256" key="4">
    <source>
        <dbReference type="ARBA" id="ARBA00023004"/>
    </source>
</evidence>
<dbReference type="InterPro" id="IPR002401">
    <property type="entry name" value="Cyt_P450_E_grp-I"/>
</dbReference>
<dbReference type="GO" id="GO:0016705">
    <property type="term" value="F:oxidoreductase activity, acting on paired donors, with incorporation or reduction of molecular oxygen"/>
    <property type="evidence" value="ECO:0007669"/>
    <property type="project" value="InterPro"/>
</dbReference>
<evidence type="ECO:0000313" key="8">
    <source>
        <dbReference type="EMBL" id="KAK4186250.1"/>
    </source>
</evidence>
<reference evidence="8" key="2">
    <citation type="submission" date="2023-05" db="EMBL/GenBank/DDBJ databases">
        <authorList>
            <consortium name="Lawrence Berkeley National Laboratory"/>
            <person name="Steindorff A."/>
            <person name="Hensen N."/>
            <person name="Bonometti L."/>
            <person name="Westerberg I."/>
            <person name="Brannstrom I.O."/>
            <person name="Guillou S."/>
            <person name="Cros-Aarteil S."/>
            <person name="Calhoun S."/>
            <person name="Haridas S."/>
            <person name="Kuo A."/>
            <person name="Mondo S."/>
            <person name="Pangilinan J."/>
            <person name="Riley R."/>
            <person name="Labutti K."/>
            <person name="Andreopoulos B."/>
            <person name="Lipzen A."/>
            <person name="Chen C."/>
            <person name="Yanf M."/>
            <person name="Daum C."/>
            <person name="Ng V."/>
            <person name="Clum A."/>
            <person name="Ohm R."/>
            <person name="Martin F."/>
            <person name="Silar P."/>
            <person name="Natvig D."/>
            <person name="Lalanne C."/>
            <person name="Gautier V."/>
            <person name="Ament-Velasquez S.L."/>
            <person name="Kruys A."/>
            <person name="Hutchinson M.I."/>
            <person name="Powell A.J."/>
            <person name="Barry K."/>
            <person name="Miller A.N."/>
            <person name="Grigoriev I.V."/>
            <person name="Debuchy R."/>
            <person name="Gladieux P."/>
            <person name="Thoren M.H."/>
            <person name="Johannesson H."/>
        </authorList>
    </citation>
    <scope>NUCLEOTIDE SEQUENCE</scope>
    <source>
        <strain evidence="8">PSN309</strain>
    </source>
</reference>
<keyword evidence="7" id="KW-0812">Transmembrane</keyword>
<evidence type="ECO:0000313" key="9">
    <source>
        <dbReference type="Proteomes" id="UP001302126"/>
    </source>
</evidence>
<dbReference type="SUPFAM" id="SSF48264">
    <property type="entry name" value="Cytochrome P450"/>
    <property type="match status" value="1"/>
</dbReference>
<feature type="transmembrane region" description="Helical" evidence="7">
    <location>
        <begin position="20"/>
        <end position="39"/>
    </location>
</feature>
<keyword evidence="2 5" id="KW-0349">Heme</keyword>